<gene>
    <name evidence="1" type="ORF">MTR67_039922</name>
</gene>
<keyword evidence="2" id="KW-1185">Reference proteome</keyword>
<dbReference type="Proteomes" id="UP001234989">
    <property type="component" value="Chromosome 9"/>
</dbReference>
<organism evidence="1 2">
    <name type="scientific">Solanum verrucosum</name>
    <dbReference type="NCBI Taxonomy" id="315347"/>
    <lineage>
        <taxon>Eukaryota</taxon>
        <taxon>Viridiplantae</taxon>
        <taxon>Streptophyta</taxon>
        <taxon>Embryophyta</taxon>
        <taxon>Tracheophyta</taxon>
        <taxon>Spermatophyta</taxon>
        <taxon>Magnoliopsida</taxon>
        <taxon>eudicotyledons</taxon>
        <taxon>Gunneridae</taxon>
        <taxon>Pentapetalae</taxon>
        <taxon>asterids</taxon>
        <taxon>lamiids</taxon>
        <taxon>Solanales</taxon>
        <taxon>Solanaceae</taxon>
        <taxon>Solanoideae</taxon>
        <taxon>Solaneae</taxon>
        <taxon>Solanum</taxon>
    </lineage>
</organism>
<accession>A0AAF0UI37</accession>
<dbReference type="AlphaFoldDB" id="A0AAF0UI37"/>
<reference evidence="1" key="1">
    <citation type="submission" date="2023-08" db="EMBL/GenBank/DDBJ databases">
        <title>A de novo genome assembly of Solanum verrucosum Schlechtendal, a Mexican diploid species geographically isolated from the other diploid A-genome species in potato relatives.</title>
        <authorList>
            <person name="Hosaka K."/>
        </authorList>
    </citation>
    <scope>NUCLEOTIDE SEQUENCE</scope>
    <source>
        <tissue evidence="1">Young leaves</tissue>
    </source>
</reference>
<protein>
    <submittedName>
        <fullName evidence="1">Uncharacterized protein</fullName>
    </submittedName>
</protein>
<dbReference type="EMBL" id="CP133620">
    <property type="protein sequence ID" value="WMV46537.1"/>
    <property type="molecule type" value="Genomic_DNA"/>
</dbReference>
<evidence type="ECO:0000313" key="1">
    <source>
        <dbReference type="EMBL" id="WMV46537.1"/>
    </source>
</evidence>
<name>A0AAF0UI37_SOLVR</name>
<sequence length="108" mass="11833">MIVEYSYSPHSPISSVGCIPAGLLPGGPNLAAGTSLVYCLPFIIKRYSRIAIIPPVRVTLSRCNSVVVTTDGVGMRRRFLINILLPLSFFPKNAAPTISRLWRSGIRY</sequence>
<proteinExistence type="predicted"/>
<evidence type="ECO:0000313" key="2">
    <source>
        <dbReference type="Proteomes" id="UP001234989"/>
    </source>
</evidence>